<feature type="domain" description="RRM" evidence="4">
    <location>
        <begin position="159"/>
        <end position="237"/>
    </location>
</feature>
<dbReference type="PANTHER" id="PTHR47640">
    <property type="entry name" value="TRNA SELENOCYSTEINE 1-ASSOCIATED PROTEIN 1-RELATED-RELATED"/>
    <property type="match status" value="1"/>
</dbReference>
<dbReference type="InterPro" id="IPR050825">
    <property type="entry name" value="RBM42_RBP45_47-like"/>
</dbReference>
<dbReference type="Pfam" id="PF00076">
    <property type="entry name" value="RRM_1"/>
    <property type="match status" value="1"/>
</dbReference>
<evidence type="ECO:0000259" key="4">
    <source>
        <dbReference type="PROSITE" id="PS50102"/>
    </source>
</evidence>
<accession>A0AAW1PQV8</accession>
<feature type="compositionally biased region" description="Basic residues" evidence="3">
    <location>
        <begin position="260"/>
        <end position="269"/>
    </location>
</feature>
<keyword evidence="1 2" id="KW-0694">RNA-binding</keyword>
<evidence type="ECO:0000256" key="1">
    <source>
        <dbReference type="ARBA" id="ARBA00022884"/>
    </source>
</evidence>
<dbReference type="InterPro" id="IPR035979">
    <property type="entry name" value="RBD_domain_sf"/>
</dbReference>
<evidence type="ECO:0000256" key="3">
    <source>
        <dbReference type="SAM" id="MobiDB-lite"/>
    </source>
</evidence>
<keyword evidence="6" id="KW-1185">Reference proteome</keyword>
<dbReference type="CDD" id="cd12383">
    <property type="entry name" value="RRM_RBM42"/>
    <property type="match status" value="1"/>
</dbReference>
<dbReference type="SUPFAM" id="SSF54928">
    <property type="entry name" value="RNA-binding domain, RBD"/>
    <property type="match status" value="1"/>
</dbReference>
<evidence type="ECO:0000256" key="2">
    <source>
        <dbReference type="PROSITE-ProRule" id="PRU00176"/>
    </source>
</evidence>
<dbReference type="SMART" id="SM00360">
    <property type="entry name" value="RRM"/>
    <property type="match status" value="1"/>
</dbReference>
<dbReference type="Proteomes" id="UP001489004">
    <property type="component" value="Unassembled WGS sequence"/>
</dbReference>
<protein>
    <recommendedName>
        <fullName evidence="4">RRM domain-containing protein</fullName>
    </recommendedName>
</protein>
<dbReference type="InterPro" id="IPR000504">
    <property type="entry name" value="RRM_dom"/>
</dbReference>
<dbReference type="EMBL" id="JALJOR010000010">
    <property type="protein sequence ID" value="KAK9810387.1"/>
    <property type="molecule type" value="Genomic_DNA"/>
</dbReference>
<dbReference type="GO" id="GO:0003729">
    <property type="term" value="F:mRNA binding"/>
    <property type="evidence" value="ECO:0007669"/>
    <property type="project" value="InterPro"/>
</dbReference>
<comment type="caution">
    <text evidence="5">The sequence shown here is derived from an EMBL/GenBank/DDBJ whole genome shotgun (WGS) entry which is preliminary data.</text>
</comment>
<gene>
    <name evidence="5" type="ORF">WJX72_009814</name>
</gene>
<dbReference type="AlphaFoldDB" id="A0AAW1PQV8"/>
<reference evidence="5 6" key="1">
    <citation type="journal article" date="2024" name="Nat. Commun.">
        <title>Phylogenomics reveals the evolutionary origins of lichenization in chlorophyte algae.</title>
        <authorList>
            <person name="Puginier C."/>
            <person name="Libourel C."/>
            <person name="Otte J."/>
            <person name="Skaloud P."/>
            <person name="Haon M."/>
            <person name="Grisel S."/>
            <person name="Petersen M."/>
            <person name="Berrin J.G."/>
            <person name="Delaux P.M."/>
            <person name="Dal Grande F."/>
            <person name="Keller J."/>
        </authorList>
    </citation>
    <scope>NUCLEOTIDE SEQUENCE [LARGE SCALE GENOMIC DNA]</scope>
    <source>
        <strain evidence="5 6">SAG 2043</strain>
    </source>
</reference>
<sequence>MSGPRPAMSLPPPPQQMMAPPPGMPLPGPPPGAFMAVPRPMPVPQMSFPAPGPSYAPGPQGYPQPQVLVPQQPSYVPAYTNPNPSAAGASMAYYAAPQPYAPASQNMNDAATQEKLAGIKAALASQDKEKKPKPKAIPRMAAGEKWWDPTLVEWPDNDFRIFVGDLGNEVNDDILTKAFNKYVSFAKAKIVRDKRTNKSKGYGFVSLMDAVEGAKALREMNGKYIGNRPCKLRKSTWQERTPEQLLKGHKRKGEGGGGHQGKKPSILHK</sequence>
<proteinExistence type="predicted"/>
<evidence type="ECO:0000313" key="6">
    <source>
        <dbReference type="Proteomes" id="UP001489004"/>
    </source>
</evidence>
<feature type="region of interest" description="Disordered" evidence="3">
    <location>
        <begin position="1"/>
        <end position="68"/>
    </location>
</feature>
<name>A0AAW1PQV8_9CHLO</name>
<dbReference type="InterPro" id="IPR012677">
    <property type="entry name" value="Nucleotide-bd_a/b_plait_sf"/>
</dbReference>
<evidence type="ECO:0000313" key="5">
    <source>
        <dbReference type="EMBL" id="KAK9810387.1"/>
    </source>
</evidence>
<feature type="compositionally biased region" description="Pro residues" evidence="3">
    <location>
        <begin position="9"/>
        <end position="32"/>
    </location>
</feature>
<dbReference type="PROSITE" id="PS50102">
    <property type="entry name" value="RRM"/>
    <property type="match status" value="1"/>
</dbReference>
<dbReference type="InterPro" id="IPR034215">
    <property type="entry name" value="RBM42_RRM"/>
</dbReference>
<dbReference type="PANTHER" id="PTHR47640:SF11">
    <property type="entry name" value="RNA-BINDING PROTEIN 42"/>
    <property type="match status" value="1"/>
</dbReference>
<feature type="region of interest" description="Disordered" evidence="3">
    <location>
        <begin position="236"/>
        <end position="269"/>
    </location>
</feature>
<feature type="compositionally biased region" description="Pro residues" evidence="3">
    <location>
        <begin position="50"/>
        <end position="62"/>
    </location>
</feature>
<dbReference type="Gene3D" id="3.30.70.330">
    <property type="match status" value="1"/>
</dbReference>
<organism evidence="5 6">
    <name type="scientific">[Myrmecia] bisecta</name>
    <dbReference type="NCBI Taxonomy" id="41462"/>
    <lineage>
        <taxon>Eukaryota</taxon>
        <taxon>Viridiplantae</taxon>
        <taxon>Chlorophyta</taxon>
        <taxon>core chlorophytes</taxon>
        <taxon>Trebouxiophyceae</taxon>
        <taxon>Trebouxiales</taxon>
        <taxon>Trebouxiaceae</taxon>
        <taxon>Myrmecia</taxon>
    </lineage>
</organism>